<proteinExistence type="predicted"/>
<reference evidence="3" key="1">
    <citation type="journal article" date="2023" name="bioRxiv">
        <title>Scaffold-level genome assemblies of two parasitoid biocontrol wasps reveal the parthenogenesis mechanism and an associated novel virus.</title>
        <authorList>
            <person name="Inwood S."/>
            <person name="Skelly J."/>
            <person name="Guhlin J."/>
            <person name="Harrop T."/>
            <person name="Goldson S."/>
            <person name="Dearden P."/>
        </authorList>
    </citation>
    <scope>NUCLEOTIDE SEQUENCE</scope>
    <source>
        <strain evidence="3">Lincoln</strain>
        <tissue evidence="3">Whole body</tissue>
    </source>
</reference>
<feature type="region of interest" description="Disordered" evidence="1">
    <location>
        <begin position="134"/>
        <end position="157"/>
    </location>
</feature>
<reference evidence="3" key="2">
    <citation type="submission" date="2023-03" db="EMBL/GenBank/DDBJ databases">
        <authorList>
            <person name="Inwood S.N."/>
            <person name="Skelly J.G."/>
            <person name="Guhlin J."/>
            <person name="Harrop T.W.R."/>
            <person name="Goldson S.G."/>
            <person name="Dearden P.K."/>
        </authorList>
    </citation>
    <scope>NUCLEOTIDE SEQUENCE</scope>
    <source>
        <strain evidence="3">Lincoln</strain>
        <tissue evidence="3">Whole body</tissue>
    </source>
</reference>
<evidence type="ECO:0000256" key="1">
    <source>
        <dbReference type="SAM" id="MobiDB-lite"/>
    </source>
</evidence>
<keyword evidence="4" id="KW-1185">Reference proteome</keyword>
<evidence type="ECO:0000256" key="2">
    <source>
        <dbReference type="SAM" id="SignalP"/>
    </source>
</evidence>
<dbReference type="Proteomes" id="UP001168972">
    <property type="component" value="Unassembled WGS sequence"/>
</dbReference>
<sequence length="157" mass="17704">MSLRWRMIVICWLLGMPRPSWLMKNHMSATVHRQLRALSYPEDSEMGLFFALAIPLDDSISTKAISVAFFFEANYELPKNKKSSNKRSTNQQLLNRKTIYSLLESKLTAKESLSKLNSPRRGLYDRNVGELAYTCDSRSGGGGGGDGKVKRQGEGKR</sequence>
<protein>
    <submittedName>
        <fullName evidence="3">Uncharacterized protein</fullName>
    </submittedName>
</protein>
<keyword evidence="2" id="KW-0732">Signal</keyword>
<comment type="caution">
    <text evidence="3">The sequence shown here is derived from an EMBL/GenBank/DDBJ whole genome shotgun (WGS) entry which is preliminary data.</text>
</comment>
<feature type="chain" id="PRO_5041396058" evidence="2">
    <location>
        <begin position="23"/>
        <end position="157"/>
    </location>
</feature>
<evidence type="ECO:0000313" key="3">
    <source>
        <dbReference type="EMBL" id="KAK0180193.1"/>
    </source>
</evidence>
<dbReference type="EMBL" id="JAQQBR010000003">
    <property type="protein sequence ID" value="KAK0180193.1"/>
    <property type="molecule type" value="Genomic_DNA"/>
</dbReference>
<dbReference type="AlphaFoldDB" id="A0AA39G2J9"/>
<name>A0AA39G2J9_MICHY</name>
<feature type="compositionally biased region" description="Basic and acidic residues" evidence="1">
    <location>
        <begin position="147"/>
        <end position="157"/>
    </location>
</feature>
<evidence type="ECO:0000313" key="4">
    <source>
        <dbReference type="Proteomes" id="UP001168972"/>
    </source>
</evidence>
<accession>A0AA39G2J9</accession>
<organism evidence="3 4">
    <name type="scientific">Microctonus hyperodae</name>
    <name type="common">Parasitoid wasp</name>
    <dbReference type="NCBI Taxonomy" id="165561"/>
    <lineage>
        <taxon>Eukaryota</taxon>
        <taxon>Metazoa</taxon>
        <taxon>Ecdysozoa</taxon>
        <taxon>Arthropoda</taxon>
        <taxon>Hexapoda</taxon>
        <taxon>Insecta</taxon>
        <taxon>Pterygota</taxon>
        <taxon>Neoptera</taxon>
        <taxon>Endopterygota</taxon>
        <taxon>Hymenoptera</taxon>
        <taxon>Apocrita</taxon>
        <taxon>Ichneumonoidea</taxon>
        <taxon>Braconidae</taxon>
        <taxon>Euphorinae</taxon>
        <taxon>Microctonus</taxon>
    </lineage>
</organism>
<gene>
    <name evidence="3" type="ORF">PV327_005862</name>
</gene>
<feature type="signal peptide" evidence="2">
    <location>
        <begin position="1"/>
        <end position="22"/>
    </location>
</feature>